<organism evidence="2 3">
    <name type="scientific">Colletotrichum lupini</name>
    <dbReference type="NCBI Taxonomy" id="145971"/>
    <lineage>
        <taxon>Eukaryota</taxon>
        <taxon>Fungi</taxon>
        <taxon>Dikarya</taxon>
        <taxon>Ascomycota</taxon>
        <taxon>Pezizomycotina</taxon>
        <taxon>Sordariomycetes</taxon>
        <taxon>Hypocreomycetidae</taxon>
        <taxon>Glomerellales</taxon>
        <taxon>Glomerellaceae</taxon>
        <taxon>Colletotrichum</taxon>
        <taxon>Colletotrichum acutatum species complex</taxon>
    </lineage>
</organism>
<dbReference type="GeneID" id="73349851"/>
<keyword evidence="1" id="KW-0472">Membrane</keyword>
<dbReference type="RefSeq" id="XP_049151988.1">
    <property type="nucleotide sequence ID" value="XM_049294841.1"/>
</dbReference>
<evidence type="ECO:0000256" key="1">
    <source>
        <dbReference type="SAM" id="Phobius"/>
    </source>
</evidence>
<dbReference type="EMBL" id="CP019481">
    <property type="protein sequence ID" value="UQC90387.1"/>
    <property type="molecule type" value="Genomic_DNA"/>
</dbReference>
<keyword evidence="3" id="KW-1185">Reference proteome</keyword>
<proteinExistence type="predicted"/>
<dbReference type="AlphaFoldDB" id="A0A9Q8T753"/>
<dbReference type="KEGG" id="clup:CLUP02_15917"/>
<reference evidence="2" key="1">
    <citation type="journal article" date="2021" name="Mol. Plant Microbe Interact.">
        <title>Complete Genome Sequence of the Plant-Pathogenic Fungus Colletotrichum lupini.</title>
        <authorList>
            <person name="Baroncelli R."/>
            <person name="Pensec F."/>
            <person name="Da Lio D."/>
            <person name="Boufleur T."/>
            <person name="Vicente I."/>
            <person name="Sarrocco S."/>
            <person name="Picot A."/>
            <person name="Baraldi E."/>
            <person name="Sukno S."/>
            <person name="Thon M."/>
            <person name="Le Floch G."/>
        </authorList>
    </citation>
    <scope>NUCLEOTIDE SEQUENCE</scope>
    <source>
        <strain evidence="2">IMI 504893</strain>
    </source>
</reference>
<evidence type="ECO:0000313" key="2">
    <source>
        <dbReference type="EMBL" id="UQC90387.1"/>
    </source>
</evidence>
<gene>
    <name evidence="2" type="ORF">CLUP02_15917</name>
</gene>
<keyword evidence="1" id="KW-0812">Transmembrane</keyword>
<evidence type="ECO:0000313" key="3">
    <source>
        <dbReference type="Proteomes" id="UP000830671"/>
    </source>
</evidence>
<keyword evidence="1" id="KW-1133">Transmembrane helix</keyword>
<dbReference type="Proteomes" id="UP000830671">
    <property type="component" value="Chromosome 9"/>
</dbReference>
<accession>A0A9Q8T753</accession>
<feature type="transmembrane region" description="Helical" evidence="1">
    <location>
        <begin position="47"/>
        <end position="80"/>
    </location>
</feature>
<name>A0A9Q8T753_9PEZI</name>
<protein>
    <submittedName>
        <fullName evidence="2">Uncharacterized protein</fullName>
    </submittedName>
</protein>
<sequence>MRGLGLSLWETCLEEMEIAAFHGFLPQGNGPVVGRSGRAASKTPYSFTAVFASTLIIGVISGISQCIWGGLIWGTIWILFDYLMELPGPDSQGGKD</sequence>